<reference evidence="2" key="1">
    <citation type="submission" date="2023-03" db="EMBL/GenBank/DDBJ databases">
        <title>Massive genome expansion in bonnet fungi (Mycena s.s.) driven by repeated elements and novel gene families across ecological guilds.</title>
        <authorList>
            <consortium name="Lawrence Berkeley National Laboratory"/>
            <person name="Harder C.B."/>
            <person name="Miyauchi S."/>
            <person name="Viragh M."/>
            <person name="Kuo A."/>
            <person name="Thoen E."/>
            <person name="Andreopoulos B."/>
            <person name="Lu D."/>
            <person name="Skrede I."/>
            <person name="Drula E."/>
            <person name="Henrissat B."/>
            <person name="Morin E."/>
            <person name="Kohler A."/>
            <person name="Barry K."/>
            <person name="LaButti K."/>
            <person name="Morin E."/>
            <person name="Salamov A."/>
            <person name="Lipzen A."/>
            <person name="Mereny Z."/>
            <person name="Hegedus B."/>
            <person name="Baldrian P."/>
            <person name="Stursova M."/>
            <person name="Weitz H."/>
            <person name="Taylor A."/>
            <person name="Grigoriev I.V."/>
            <person name="Nagy L.G."/>
            <person name="Martin F."/>
            <person name="Kauserud H."/>
        </authorList>
    </citation>
    <scope>NUCLEOTIDE SEQUENCE</scope>
    <source>
        <strain evidence="2">9144</strain>
    </source>
</reference>
<feature type="region of interest" description="Disordered" evidence="1">
    <location>
        <begin position="70"/>
        <end position="181"/>
    </location>
</feature>
<feature type="region of interest" description="Disordered" evidence="1">
    <location>
        <begin position="1"/>
        <end position="53"/>
    </location>
</feature>
<name>A0AAD6VFJ7_9AGAR</name>
<protein>
    <submittedName>
        <fullName evidence="2">Uncharacterized protein</fullName>
    </submittedName>
</protein>
<gene>
    <name evidence="2" type="ORF">GGX14DRAFT_450186</name>
</gene>
<dbReference type="AlphaFoldDB" id="A0AAD6VFJ7"/>
<proteinExistence type="predicted"/>
<accession>A0AAD6VFJ7</accession>
<feature type="compositionally biased region" description="Basic residues" evidence="1">
    <location>
        <begin position="73"/>
        <end position="83"/>
    </location>
</feature>
<dbReference type="EMBL" id="JARJCW010000026">
    <property type="protein sequence ID" value="KAJ7211417.1"/>
    <property type="molecule type" value="Genomic_DNA"/>
</dbReference>
<feature type="compositionally biased region" description="Polar residues" evidence="1">
    <location>
        <begin position="8"/>
        <end position="24"/>
    </location>
</feature>
<dbReference type="Proteomes" id="UP001219525">
    <property type="component" value="Unassembled WGS sequence"/>
</dbReference>
<evidence type="ECO:0000313" key="3">
    <source>
        <dbReference type="Proteomes" id="UP001219525"/>
    </source>
</evidence>
<comment type="caution">
    <text evidence="2">The sequence shown here is derived from an EMBL/GenBank/DDBJ whole genome shotgun (WGS) entry which is preliminary data.</text>
</comment>
<evidence type="ECO:0000313" key="2">
    <source>
        <dbReference type="EMBL" id="KAJ7211417.1"/>
    </source>
</evidence>
<feature type="compositionally biased region" description="Polar residues" evidence="1">
    <location>
        <begin position="99"/>
        <end position="124"/>
    </location>
</feature>
<feature type="compositionally biased region" description="Low complexity" evidence="1">
    <location>
        <begin position="29"/>
        <end position="48"/>
    </location>
</feature>
<feature type="compositionally biased region" description="Basic and acidic residues" evidence="1">
    <location>
        <begin position="125"/>
        <end position="153"/>
    </location>
</feature>
<organism evidence="2 3">
    <name type="scientific">Mycena pura</name>
    <dbReference type="NCBI Taxonomy" id="153505"/>
    <lineage>
        <taxon>Eukaryota</taxon>
        <taxon>Fungi</taxon>
        <taxon>Dikarya</taxon>
        <taxon>Basidiomycota</taxon>
        <taxon>Agaricomycotina</taxon>
        <taxon>Agaricomycetes</taxon>
        <taxon>Agaricomycetidae</taxon>
        <taxon>Agaricales</taxon>
        <taxon>Marasmiineae</taxon>
        <taxon>Mycenaceae</taxon>
        <taxon>Mycena</taxon>
    </lineage>
</organism>
<evidence type="ECO:0000256" key="1">
    <source>
        <dbReference type="SAM" id="MobiDB-lite"/>
    </source>
</evidence>
<sequence>MPGVMRSGSPTHCSTTSSGNSSLENLAPTGWSTKSASTSWSNNSTTRKSGNRARSAIRWWSVERRLPTNIKSQLRRSFHRRSKSIQIRPPNTAIAGSATGRQPRTVQPQELGTITETLPVSQKPSEFRRRDSKIRTTDPNDARRPKSSADSHKSLPWTSTPDPGISSHEQKGDVPKKPSQTQINALAKRLRALEDNLKSSADAQISLPTSKDEISMTDFNESSHVRKTPRKTRFNTLAKVLSALRRSD</sequence>
<keyword evidence="3" id="KW-1185">Reference proteome</keyword>